<evidence type="ECO:0000256" key="4">
    <source>
        <dbReference type="ARBA" id="ARBA00048782"/>
    </source>
</evidence>
<evidence type="ECO:0000313" key="7">
    <source>
        <dbReference type="Proteomes" id="UP000542811"/>
    </source>
</evidence>
<dbReference type="InterPro" id="IPR002569">
    <property type="entry name" value="Met_Sox_Rdtase_MsrA_dom"/>
</dbReference>
<comment type="catalytic activity">
    <reaction evidence="4">
        <text>[thioredoxin]-disulfide + L-methionine + H2O = L-methionine (S)-S-oxide + [thioredoxin]-dithiol</text>
        <dbReference type="Rhea" id="RHEA:19993"/>
        <dbReference type="Rhea" id="RHEA-COMP:10698"/>
        <dbReference type="Rhea" id="RHEA-COMP:10700"/>
        <dbReference type="ChEBI" id="CHEBI:15377"/>
        <dbReference type="ChEBI" id="CHEBI:29950"/>
        <dbReference type="ChEBI" id="CHEBI:50058"/>
        <dbReference type="ChEBI" id="CHEBI:57844"/>
        <dbReference type="ChEBI" id="CHEBI:58772"/>
        <dbReference type="EC" id="1.8.4.11"/>
    </reaction>
</comment>
<evidence type="ECO:0000256" key="1">
    <source>
        <dbReference type="ARBA" id="ARBA00012502"/>
    </source>
</evidence>
<name>A0ABR6GJ43_9HYPH</name>
<sequence>MRRSQEGELRASAAILFFRPARPDQLKRQGPDIGRNYRSAIFPTNDEQPKVAKAYIGRLNHAGAFGAAIVTNETGKTVYTADNYHQDFLTNPRLIPIL</sequence>
<dbReference type="SUPFAM" id="SSF55068">
    <property type="entry name" value="Peptide methionine sulfoxide reductase"/>
    <property type="match status" value="1"/>
</dbReference>
<comment type="catalytic activity">
    <reaction evidence="3">
        <text>L-methionyl-[protein] + [thioredoxin]-disulfide + H2O = L-methionyl-(S)-S-oxide-[protein] + [thioredoxin]-dithiol</text>
        <dbReference type="Rhea" id="RHEA:14217"/>
        <dbReference type="Rhea" id="RHEA-COMP:10698"/>
        <dbReference type="Rhea" id="RHEA-COMP:10700"/>
        <dbReference type="Rhea" id="RHEA-COMP:12313"/>
        <dbReference type="Rhea" id="RHEA-COMP:12315"/>
        <dbReference type="ChEBI" id="CHEBI:15377"/>
        <dbReference type="ChEBI" id="CHEBI:16044"/>
        <dbReference type="ChEBI" id="CHEBI:29950"/>
        <dbReference type="ChEBI" id="CHEBI:44120"/>
        <dbReference type="ChEBI" id="CHEBI:50058"/>
        <dbReference type="EC" id="1.8.4.11"/>
    </reaction>
</comment>
<dbReference type="EC" id="1.8.4.11" evidence="1"/>
<feature type="domain" description="Peptide methionine sulphoxide reductase MsrA" evidence="5">
    <location>
        <begin position="16"/>
        <end position="91"/>
    </location>
</feature>
<keyword evidence="7" id="KW-1185">Reference proteome</keyword>
<reference evidence="6 7" key="1">
    <citation type="submission" date="2020-08" db="EMBL/GenBank/DDBJ databases">
        <title>Genomic Encyclopedia of Type Strains, Phase III (KMG-III): the genomes of soil and plant-associated and newly described type strains.</title>
        <authorList>
            <person name="Whitman W."/>
        </authorList>
    </citation>
    <scope>NUCLEOTIDE SEQUENCE [LARGE SCALE GENOMIC DNA]</scope>
    <source>
        <strain evidence="6 7">CECT 8280</strain>
    </source>
</reference>
<dbReference type="PANTHER" id="PTHR43774:SF1">
    <property type="entry name" value="PEPTIDE METHIONINE SULFOXIDE REDUCTASE MSRA 2"/>
    <property type="match status" value="1"/>
</dbReference>
<accession>A0ABR6GJ43</accession>
<dbReference type="EMBL" id="JACHXX010000016">
    <property type="protein sequence ID" value="MBB3166314.1"/>
    <property type="molecule type" value="Genomic_DNA"/>
</dbReference>
<protein>
    <recommendedName>
        <fullName evidence="1">peptide-methionine (S)-S-oxide reductase</fullName>
        <ecNumber evidence="1">1.8.4.11</ecNumber>
    </recommendedName>
</protein>
<dbReference type="Gene3D" id="3.30.1060.10">
    <property type="entry name" value="Peptide methionine sulphoxide reductase MsrA"/>
    <property type="match status" value="1"/>
</dbReference>
<dbReference type="Proteomes" id="UP000542811">
    <property type="component" value="Unassembled WGS sequence"/>
</dbReference>
<evidence type="ECO:0000259" key="5">
    <source>
        <dbReference type="Pfam" id="PF01625"/>
    </source>
</evidence>
<keyword evidence="2" id="KW-0560">Oxidoreductase</keyword>
<gene>
    <name evidence="6" type="ORF">FHS25_006831</name>
</gene>
<evidence type="ECO:0000256" key="2">
    <source>
        <dbReference type="ARBA" id="ARBA00023002"/>
    </source>
</evidence>
<dbReference type="PANTHER" id="PTHR43774">
    <property type="entry name" value="PEPTIDE METHIONINE SULFOXIDE REDUCTASE"/>
    <property type="match status" value="1"/>
</dbReference>
<comment type="caution">
    <text evidence="6">The sequence shown here is derived from an EMBL/GenBank/DDBJ whole genome shotgun (WGS) entry which is preliminary data.</text>
</comment>
<dbReference type="InterPro" id="IPR036509">
    <property type="entry name" value="Met_Sox_Rdtase_MsrA_sf"/>
</dbReference>
<evidence type="ECO:0000313" key="6">
    <source>
        <dbReference type="EMBL" id="MBB3166314.1"/>
    </source>
</evidence>
<evidence type="ECO:0000256" key="3">
    <source>
        <dbReference type="ARBA" id="ARBA00047806"/>
    </source>
</evidence>
<proteinExistence type="predicted"/>
<dbReference type="Pfam" id="PF01625">
    <property type="entry name" value="PMSR"/>
    <property type="match status" value="1"/>
</dbReference>
<organism evidence="6 7">
    <name type="scientific">Rhizobium laguerreae</name>
    <dbReference type="NCBI Taxonomy" id="1076926"/>
    <lineage>
        <taxon>Bacteria</taxon>
        <taxon>Pseudomonadati</taxon>
        <taxon>Pseudomonadota</taxon>
        <taxon>Alphaproteobacteria</taxon>
        <taxon>Hyphomicrobiales</taxon>
        <taxon>Rhizobiaceae</taxon>
        <taxon>Rhizobium/Agrobacterium group</taxon>
        <taxon>Rhizobium</taxon>
    </lineage>
</organism>